<protein>
    <submittedName>
        <fullName evidence="3">Uncharacterized protein</fullName>
    </submittedName>
</protein>
<accession>A0A8H3QZ85</accession>
<feature type="transmembrane region" description="Helical" evidence="2">
    <location>
        <begin position="653"/>
        <end position="671"/>
    </location>
</feature>
<feature type="transmembrane region" description="Helical" evidence="2">
    <location>
        <begin position="618"/>
        <end position="641"/>
    </location>
</feature>
<organism evidence="3 4">
    <name type="scientific">Rhizophagus clarus</name>
    <dbReference type="NCBI Taxonomy" id="94130"/>
    <lineage>
        <taxon>Eukaryota</taxon>
        <taxon>Fungi</taxon>
        <taxon>Fungi incertae sedis</taxon>
        <taxon>Mucoromycota</taxon>
        <taxon>Glomeromycotina</taxon>
        <taxon>Glomeromycetes</taxon>
        <taxon>Glomerales</taxon>
        <taxon>Glomeraceae</taxon>
        <taxon>Rhizophagus</taxon>
    </lineage>
</organism>
<feature type="coiled-coil region" evidence="1">
    <location>
        <begin position="91"/>
        <end position="125"/>
    </location>
</feature>
<dbReference type="PANTHER" id="PTHR36840">
    <property type="entry name" value="BLL5714 PROTEIN"/>
    <property type="match status" value="1"/>
</dbReference>
<sequence length="926" mass="106320">MTDQNNNINNNELNEINNSISIGDQNKETIPNTSNKDLEIAVTHEDQNIPLEYSKKLQIGNTKLLIVDKEEDVISGGEAPNCCVFGSPDHVAALKAKIDELKSNSEQLERERKEALVRSESVSNQLDRLVEELSQLGHDNNNSKNGEHTIHATIHTFGPLQQNLEIIEDSDSSEDEHKYDRIMRQPKIRQYWHNDNLHREAEERRVSFTELFWDLIFVAVIGNLGHDLVEDISGVNIERFILTFYPIYKIWLDMTIYMNFYSTEDLFEKFFLLFEMILVITMGTHATDIFDSTVSIYLVSYVIARMAFMILHILHAVWIPLFRTSFVNTAWGVFIPCIIWIVAIFVPSNRVTIAMWIAIAFENLWFGLMPLYVRFGRRLFYKIDTKEEIVVDTTHEKGIPVNDPSSPTSPVSSVLPLTITQTSTTTSHSPHKAMRTRGTEYQWKWKDLFSIFKLSEYRPALNIEHYSERLGLFAIIALGEGVLGVLYTSLNPRPDGQLGKAILGLLITYNLHWIYFIVDGSKQFQHALRRHVFTGLLFGLVHFPLNMALIAFGASLEKIVQLRDFPGAQNIPVSSHALVAEFYAESISSPSESTTSSSESTSMGEVDSHIDSHNDPLSWLYCVTLAISLYCMGVIGVLHKGLDDDDYLRIPKMYRISLRFIIGTICLLLPLSKGNSLNMVAITSMLSLLLVIVETYGRLRKGLPLFGKCEDDIMPHSEYKRYVRWKWGNKNLTFKDRNADNEGKDIFQIVECKYDVLFDDLDSNLHMNNSSYNKVLDHARGYFLGTLFANIMWYRKPSIMQRSVLMVFDHEIPPFSNYSVHTRILTWDHKWLVLVSYFRLHKDNKIASLGISKCIFKEPNGKTIRPEEIFEASGYLKNESEKGKEEREKRRQRGMKFVEGIHVAEGLFDDEFVKDLNLKNKITAKL</sequence>
<proteinExistence type="predicted"/>
<reference evidence="3" key="1">
    <citation type="submission" date="2019-10" db="EMBL/GenBank/DDBJ databases">
        <title>Conservation and host-specific expression of non-tandemly repeated heterogenous ribosome RNA gene in arbuscular mycorrhizal fungi.</title>
        <authorList>
            <person name="Maeda T."/>
            <person name="Kobayashi Y."/>
            <person name="Nakagawa T."/>
            <person name="Ezawa T."/>
            <person name="Yamaguchi K."/>
            <person name="Bino T."/>
            <person name="Nishimoto Y."/>
            <person name="Shigenobu S."/>
            <person name="Kawaguchi M."/>
        </authorList>
    </citation>
    <scope>NUCLEOTIDE SEQUENCE</scope>
    <source>
        <strain evidence="3">HR1</strain>
    </source>
</reference>
<dbReference type="InterPro" id="IPR010640">
    <property type="entry name" value="Low_temperature_requirement_A"/>
</dbReference>
<feature type="transmembrane region" description="Helical" evidence="2">
    <location>
        <begin position="532"/>
        <end position="556"/>
    </location>
</feature>
<keyword evidence="1" id="KW-0175">Coiled coil</keyword>
<evidence type="ECO:0000313" key="3">
    <source>
        <dbReference type="EMBL" id="GES97638.1"/>
    </source>
</evidence>
<dbReference type="CDD" id="cd00586">
    <property type="entry name" value="4HBT"/>
    <property type="match status" value="1"/>
</dbReference>
<name>A0A8H3QZ85_9GLOM</name>
<dbReference type="PANTHER" id="PTHR36840:SF1">
    <property type="entry name" value="BLL5714 PROTEIN"/>
    <property type="match status" value="1"/>
</dbReference>
<keyword evidence="2" id="KW-0472">Membrane</keyword>
<evidence type="ECO:0000313" key="4">
    <source>
        <dbReference type="Proteomes" id="UP000615446"/>
    </source>
</evidence>
<keyword evidence="2" id="KW-0812">Transmembrane</keyword>
<feature type="transmembrane region" description="Helical" evidence="2">
    <location>
        <begin position="296"/>
        <end position="319"/>
    </location>
</feature>
<dbReference type="Proteomes" id="UP000615446">
    <property type="component" value="Unassembled WGS sequence"/>
</dbReference>
<dbReference type="OrthoDB" id="191995at2759"/>
<dbReference type="AlphaFoldDB" id="A0A8H3QZ85"/>
<dbReference type="Pfam" id="PF13279">
    <property type="entry name" value="4HBT_2"/>
    <property type="match status" value="1"/>
</dbReference>
<dbReference type="InterPro" id="IPR029069">
    <property type="entry name" value="HotDog_dom_sf"/>
</dbReference>
<dbReference type="SUPFAM" id="SSF54637">
    <property type="entry name" value="Thioesterase/thiol ester dehydrase-isomerase"/>
    <property type="match status" value="1"/>
</dbReference>
<gene>
    <name evidence="3" type="ORF">RCL2_002422400</name>
</gene>
<dbReference type="EMBL" id="BLAL01000259">
    <property type="protein sequence ID" value="GES97638.1"/>
    <property type="molecule type" value="Genomic_DNA"/>
</dbReference>
<feature type="transmembrane region" description="Helical" evidence="2">
    <location>
        <begin position="470"/>
        <end position="490"/>
    </location>
</feature>
<feature type="transmembrane region" description="Helical" evidence="2">
    <location>
        <begin position="270"/>
        <end position="290"/>
    </location>
</feature>
<feature type="transmembrane region" description="Helical" evidence="2">
    <location>
        <begin position="353"/>
        <end position="373"/>
    </location>
</feature>
<comment type="caution">
    <text evidence="3">The sequence shown here is derived from an EMBL/GenBank/DDBJ whole genome shotgun (WGS) entry which is preliminary data.</text>
</comment>
<evidence type="ECO:0000256" key="1">
    <source>
        <dbReference type="SAM" id="Coils"/>
    </source>
</evidence>
<feature type="transmembrane region" description="Helical" evidence="2">
    <location>
        <begin position="502"/>
        <end position="520"/>
    </location>
</feature>
<dbReference type="Gene3D" id="3.10.129.10">
    <property type="entry name" value="Hotdog Thioesterase"/>
    <property type="match status" value="1"/>
</dbReference>
<dbReference type="Pfam" id="PF06772">
    <property type="entry name" value="LtrA"/>
    <property type="match status" value="1"/>
</dbReference>
<keyword evidence="2" id="KW-1133">Transmembrane helix</keyword>
<evidence type="ECO:0000256" key="2">
    <source>
        <dbReference type="SAM" id="Phobius"/>
    </source>
</evidence>
<feature type="transmembrane region" description="Helical" evidence="2">
    <location>
        <begin position="326"/>
        <end position="347"/>
    </location>
</feature>